<dbReference type="OrthoDB" id="5521465at2"/>
<accession>A0A540WYH0</accession>
<name>A0A540WYH0_9BACT</name>
<protein>
    <submittedName>
        <fullName evidence="1">Phage tail protein</fullName>
    </submittedName>
</protein>
<dbReference type="EMBL" id="VIFM01000080">
    <property type="protein sequence ID" value="TQF14046.1"/>
    <property type="molecule type" value="Genomic_DNA"/>
</dbReference>
<dbReference type="Proteomes" id="UP000315369">
    <property type="component" value="Unassembled WGS sequence"/>
</dbReference>
<dbReference type="AlphaFoldDB" id="A0A540WYH0"/>
<proteinExistence type="predicted"/>
<organism evidence="1 2">
    <name type="scientific">Myxococcus llanfairpwllgwyngyllgogerychwyrndrobwllllantysiliogogogochensis</name>
    <dbReference type="NCBI Taxonomy" id="2590453"/>
    <lineage>
        <taxon>Bacteria</taxon>
        <taxon>Pseudomonadati</taxon>
        <taxon>Myxococcota</taxon>
        <taxon>Myxococcia</taxon>
        <taxon>Myxococcales</taxon>
        <taxon>Cystobacterineae</taxon>
        <taxon>Myxococcaceae</taxon>
        <taxon>Myxococcus</taxon>
    </lineage>
</organism>
<evidence type="ECO:0000313" key="1">
    <source>
        <dbReference type="EMBL" id="TQF14046.1"/>
    </source>
</evidence>
<gene>
    <name evidence="1" type="ORF">FJV41_20830</name>
</gene>
<sequence length="121" mass="12960">MSLKERLKNAKRKVIKTVSLGEETVTLCRPTHTERIAVMSAARAAGEIGEDEKPIGVGGALRSIARMAAAVIYNPEATERVFDPTDNADVDAVCSAPWAEDIAKDVAQAFTPSFEEVKGNS</sequence>
<dbReference type="RefSeq" id="WP_141644265.1">
    <property type="nucleotide sequence ID" value="NZ_VIFM01000080.1"/>
</dbReference>
<reference evidence="1 2" key="1">
    <citation type="submission" date="2019-06" db="EMBL/GenBank/DDBJ databases">
        <authorList>
            <person name="Livingstone P."/>
            <person name="Whitworth D."/>
        </authorList>
    </citation>
    <scope>NUCLEOTIDE SEQUENCE [LARGE SCALE GENOMIC DNA]</scope>
    <source>
        <strain evidence="1 2">AM401</strain>
    </source>
</reference>
<keyword evidence="2" id="KW-1185">Reference proteome</keyword>
<evidence type="ECO:0000313" key="2">
    <source>
        <dbReference type="Proteomes" id="UP000315369"/>
    </source>
</evidence>
<comment type="caution">
    <text evidence="1">The sequence shown here is derived from an EMBL/GenBank/DDBJ whole genome shotgun (WGS) entry which is preliminary data.</text>
</comment>